<keyword evidence="1" id="KW-1133">Transmembrane helix</keyword>
<gene>
    <name evidence="2" type="ORF">GCM10009775_08560</name>
</gene>
<evidence type="ECO:0008006" key="4">
    <source>
        <dbReference type="Google" id="ProtNLM"/>
    </source>
</evidence>
<dbReference type="EMBL" id="BAAAOF010000002">
    <property type="protein sequence ID" value="GAA1918261.1"/>
    <property type="molecule type" value="Genomic_DNA"/>
</dbReference>
<organism evidence="2 3">
    <name type="scientific">Microbacterium aoyamense</name>
    <dbReference type="NCBI Taxonomy" id="344166"/>
    <lineage>
        <taxon>Bacteria</taxon>
        <taxon>Bacillati</taxon>
        <taxon>Actinomycetota</taxon>
        <taxon>Actinomycetes</taxon>
        <taxon>Micrococcales</taxon>
        <taxon>Microbacteriaceae</taxon>
        <taxon>Microbacterium</taxon>
    </lineage>
</organism>
<name>A0ABN2PCG9_9MICO</name>
<reference evidence="2 3" key="1">
    <citation type="journal article" date="2019" name="Int. J. Syst. Evol. Microbiol.">
        <title>The Global Catalogue of Microorganisms (GCM) 10K type strain sequencing project: providing services to taxonomists for standard genome sequencing and annotation.</title>
        <authorList>
            <consortium name="The Broad Institute Genomics Platform"/>
            <consortium name="The Broad Institute Genome Sequencing Center for Infectious Disease"/>
            <person name="Wu L."/>
            <person name="Ma J."/>
        </authorList>
    </citation>
    <scope>NUCLEOTIDE SEQUENCE [LARGE SCALE GENOMIC DNA]</scope>
    <source>
        <strain evidence="2 3">JCM 14900</strain>
    </source>
</reference>
<evidence type="ECO:0000256" key="1">
    <source>
        <dbReference type="SAM" id="Phobius"/>
    </source>
</evidence>
<evidence type="ECO:0000313" key="3">
    <source>
        <dbReference type="Proteomes" id="UP001501343"/>
    </source>
</evidence>
<comment type="caution">
    <text evidence="2">The sequence shown here is derived from an EMBL/GenBank/DDBJ whole genome shotgun (WGS) entry which is preliminary data.</text>
</comment>
<dbReference type="Proteomes" id="UP001501343">
    <property type="component" value="Unassembled WGS sequence"/>
</dbReference>
<keyword evidence="3" id="KW-1185">Reference proteome</keyword>
<feature type="transmembrane region" description="Helical" evidence="1">
    <location>
        <begin position="40"/>
        <end position="60"/>
    </location>
</feature>
<sequence>MHPPIAATYPVASESGIVPISTDHEQVSPPERPAARSRSIVGWAVGLGVAALVIVGGAFVHVSANLAFDEALLVAEDAAVDAEAARDDMGAVVAAASAEGEASDAIAAAAGDDLVDPAARAAFVEAASVSATALQGAETALGAPIAQPVDDKPIWTWELFDAVPALESTTESLDDLTRALTVADAAIDAADADLDAAATALYASVAPAADALEVANVSARNAVVIDFRTASDTVTRQTAVDTAAADAFEGYAAQAAALKTSAAEVLQAKAGPLYDTRLAVEAYARSIAGGVLLEFDWAPYVNGVGGPYGISGTATWNTADGGFSTITLSDSVAETWPGASAKALVTHEVGHSITSKCHEMFDSADQAQNEAWATAWAISMGHTDDGNGVQAYGYPPQELIDKAATCR</sequence>
<proteinExistence type="predicted"/>
<keyword evidence="1" id="KW-0812">Transmembrane</keyword>
<evidence type="ECO:0000313" key="2">
    <source>
        <dbReference type="EMBL" id="GAA1918261.1"/>
    </source>
</evidence>
<protein>
    <recommendedName>
        <fullName evidence="4">Neutral zinc metallopeptidase</fullName>
    </recommendedName>
</protein>
<keyword evidence="1" id="KW-0472">Membrane</keyword>
<accession>A0ABN2PCG9</accession>